<dbReference type="OrthoDB" id="5295250at2759"/>
<evidence type="ECO:0000313" key="1">
    <source>
        <dbReference type="EMBL" id="KAF2024763.1"/>
    </source>
</evidence>
<evidence type="ECO:0000313" key="2">
    <source>
        <dbReference type="Proteomes" id="UP000799777"/>
    </source>
</evidence>
<dbReference type="AlphaFoldDB" id="A0A9P4GXJ0"/>
<gene>
    <name evidence="1" type="ORF">EK21DRAFT_77971</name>
</gene>
<dbReference type="EMBL" id="ML978285">
    <property type="protein sequence ID" value="KAF2024763.1"/>
    <property type="molecule type" value="Genomic_DNA"/>
</dbReference>
<comment type="caution">
    <text evidence="1">The sequence shown here is derived from an EMBL/GenBank/DDBJ whole genome shotgun (WGS) entry which is preliminary data.</text>
</comment>
<protein>
    <recommendedName>
        <fullName evidence="3">F-box domain-containing protein</fullName>
    </recommendedName>
</protein>
<name>A0A9P4GXJ0_9PLEO</name>
<dbReference type="InterPro" id="IPR036047">
    <property type="entry name" value="F-box-like_dom_sf"/>
</dbReference>
<proteinExistence type="predicted"/>
<sequence length="430" mass="48993">METNALVAAFRNLPTLDSRQVALSTLVNELTSDEWRKLGKVITARSFQFDIIGNLPVELVAQVFVYLGPSAPYRWQSVSRGWQRALRSPHVLKKCLRPWLEKAAPQTNEYGIHALKAKHIQAFRRGEPNQGFTVKLHDPHSYVILVEDRLVWASESRTDYTARLVCVFNIQTWSLHTFRGDAREKIHRLVASDELVGFATGSNLFYAWDFETRTKRTFMVPNATLFQNVTCRERTIACAGCLEKHVFVYIWDFDSQLAKYFTIAYDSPLLVYPTHGRRITVFADQRCSAHNSHGADKSINMSTTIRHSQFTYGGDLISGSETVLEGLSATRFYSQNNRFTPISRSGKFRIAVLHMCLQFDEKLNRFTEPQPFSHPGQLWAMASSFWWEDVFLETFNADLNGPSRSSNPPALVHVGTGYVQTVLEAYPGHV</sequence>
<dbReference type="Proteomes" id="UP000799777">
    <property type="component" value="Unassembled WGS sequence"/>
</dbReference>
<reference evidence="1" key="1">
    <citation type="journal article" date="2020" name="Stud. Mycol.">
        <title>101 Dothideomycetes genomes: a test case for predicting lifestyles and emergence of pathogens.</title>
        <authorList>
            <person name="Haridas S."/>
            <person name="Albert R."/>
            <person name="Binder M."/>
            <person name="Bloem J."/>
            <person name="Labutti K."/>
            <person name="Salamov A."/>
            <person name="Andreopoulos B."/>
            <person name="Baker S."/>
            <person name="Barry K."/>
            <person name="Bills G."/>
            <person name="Bluhm B."/>
            <person name="Cannon C."/>
            <person name="Castanera R."/>
            <person name="Culley D."/>
            <person name="Daum C."/>
            <person name="Ezra D."/>
            <person name="Gonzalez J."/>
            <person name="Henrissat B."/>
            <person name="Kuo A."/>
            <person name="Liang C."/>
            <person name="Lipzen A."/>
            <person name="Lutzoni F."/>
            <person name="Magnuson J."/>
            <person name="Mondo S."/>
            <person name="Nolan M."/>
            <person name="Ohm R."/>
            <person name="Pangilinan J."/>
            <person name="Park H.-J."/>
            <person name="Ramirez L."/>
            <person name="Alfaro M."/>
            <person name="Sun H."/>
            <person name="Tritt A."/>
            <person name="Yoshinaga Y."/>
            <person name="Zwiers L.-H."/>
            <person name="Turgeon B."/>
            <person name="Goodwin S."/>
            <person name="Spatafora J."/>
            <person name="Crous P."/>
            <person name="Grigoriev I."/>
        </authorList>
    </citation>
    <scope>NUCLEOTIDE SEQUENCE</scope>
    <source>
        <strain evidence="1">CBS 110217</strain>
    </source>
</reference>
<organism evidence="1 2">
    <name type="scientific">Setomelanomma holmii</name>
    <dbReference type="NCBI Taxonomy" id="210430"/>
    <lineage>
        <taxon>Eukaryota</taxon>
        <taxon>Fungi</taxon>
        <taxon>Dikarya</taxon>
        <taxon>Ascomycota</taxon>
        <taxon>Pezizomycotina</taxon>
        <taxon>Dothideomycetes</taxon>
        <taxon>Pleosporomycetidae</taxon>
        <taxon>Pleosporales</taxon>
        <taxon>Pleosporineae</taxon>
        <taxon>Phaeosphaeriaceae</taxon>
        <taxon>Setomelanomma</taxon>
    </lineage>
</organism>
<accession>A0A9P4GXJ0</accession>
<dbReference type="Gene3D" id="1.20.1280.50">
    <property type="match status" value="1"/>
</dbReference>
<dbReference type="SUPFAM" id="SSF81383">
    <property type="entry name" value="F-box domain"/>
    <property type="match status" value="1"/>
</dbReference>
<keyword evidence="2" id="KW-1185">Reference proteome</keyword>
<evidence type="ECO:0008006" key="3">
    <source>
        <dbReference type="Google" id="ProtNLM"/>
    </source>
</evidence>